<evidence type="ECO:0000256" key="2">
    <source>
        <dbReference type="SAM" id="MobiDB-lite"/>
    </source>
</evidence>
<dbReference type="Gene3D" id="2.60.120.10">
    <property type="entry name" value="Jelly Rolls"/>
    <property type="match status" value="2"/>
</dbReference>
<dbReference type="Pfam" id="PF05726">
    <property type="entry name" value="Pirin_C"/>
    <property type="match status" value="1"/>
</dbReference>
<gene>
    <name evidence="5" type="ORF">UFOPK3001_01230</name>
</gene>
<dbReference type="CDD" id="cd02909">
    <property type="entry name" value="cupin_pirin_N"/>
    <property type="match status" value="1"/>
</dbReference>
<comment type="similarity">
    <text evidence="1">Belongs to the pirin family.</text>
</comment>
<dbReference type="SUPFAM" id="SSF51182">
    <property type="entry name" value="RmlC-like cupins"/>
    <property type="match status" value="1"/>
</dbReference>
<feature type="domain" description="Pirin C-terminal" evidence="4">
    <location>
        <begin position="207"/>
        <end position="310"/>
    </location>
</feature>
<dbReference type="Pfam" id="PF02678">
    <property type="entry name" value="Pirin"/>
    <property type="match status" value="1"/>
</dbReference>
<evidence type="ECO:0000259" key="4">
    <source>
        <dbReference type="Pfam" id="PF05726"/>
    </source>
</evidence>
<dbReference type="InterPro" id="IPR011051">
    <property type="entry name" value="RmlC_Cupin_sf"/>
</dbReference>
<dbReference type="InterPro" id="IPR003829">
    <property type="entry name" value="Pirin_N_dom"/>
</dbReference>
<reference evidence="5" key="1">
    <citation type="submission" date="2020-05" db="EMBL/GenBank/DDBJ databases">
        <authorList>
            <person name="Chiriac C."/>
            <person name="Salcher M."/>
            <person name="Ghai R."/>
            <person name="Kavagutti S V."/>
        </authorList>
    </citation>
    <scope>NUCLEOTIDE SEQUENCE</scope>
</reference>
<name>A0A6J6YEH9_9ZZZZ</name>
<evidence type="ECO:0000259" key="3">
    <source>
        <dbReference type="Pfam" id="PF02678"/>
    </source>
</evidence>
<dbReference type="PANTHER" id="PTHR13903:SF8">
    <property type="entry name" value="PIRIN"/>
    <property type="match status" value="1"/>
</dbReference>
<protein>
    <submittedName>
        <fullName evidence="5">Unannotated protein</fullName>
    </submittedName>
</protein>
<dbReference type="InterPro" id="IPR014710">
    <property type="entry name" value="RmlC-like_jellyroll"/>
</dbReference>
<dbReference type="InterPro" id="IPR012093">
    <property type="entry name" value="Pirin"/>
</dbReference>
<dbReference type="EMBL" id="CAFAAJ010000070">
    <property type="protein sequence ID" value="CAB4805606.1"/>
    <property type="molecule type" value="Genomic_DNA"/>
</dbReference>
<organism evidence="5">
    <name type="scientific">freshwater metagenome</name>
    <dbReference type="NCBI Taxonomy" id="449393"/>
    <lineage>
        <taxon>unclassified sequences</taxon>
        <taxon>metagenomes</taxon>
        <taxon>ecological metagenomes</taxon>
    </lineage>
</organism>
<sequence length="351" mass="38022">MSDALLETFSLGAPPWPTVDPFLFCVHHLDHYPAGDGRFAPAASLEGRNIGSDFSNTDGWSMYHGQIAPGFPQHPHRGFETVTFVRRGLIDHSDSLGASARYGNGDVQWMTAGAGIVHAEMFPLLNHEGSNTAEFFQIWVNLRATEKFATPHFLMLWGEDIPIVTFRDGSGRATEVTVAAGSLDGNAAPTPPPASWATKPNSDVAIWRIAMDPGATWTLPASQGTETLRVLYVFEGNGLTVQDEQLGGGRGALLRGPQDVTLVAGDTEVQMLMLQGAPIGEPVVQYGPFVMNDRAGIEQAFADYRRTGFGGWPWPVDDPVHGYEGRFARRADGTVERPPSAFSVPQPPLRP</sequence>
<feature type="domain" description="Pirin N-terminal" evidence="3">
    <location>
        <begin position="62"/>
        <end position="140"/>
    </location>
</feature>
<dbReference type="AlphaFoldDB" id="A0A6J6YEH9"/>
<accession>A0A6J6YEH9</accession>
<feature type="region of interest" description="Disordered" evidence="2">
    <location>
        <begin position="331"/>
        <end position="351"/>
    </location>
</feature>
<evidence type="ECO:0000256" key="1">
    <source>
        <dbReference type="ARBA" id="ARBA00008416"/>
    </source>
</evidence>
<proteinExistence type="inferred from homology"/>
<dbReference type="InterPro" id="IPR008778">
    <property type="entry name" value="Pirin_C_dom"/>
</dbReference>
<dbReference type="PANTHER" id="PTHR13903">
    <property type="entry name" value="PIRIN-RELATED"/>
    <property type="match status" value="1"/>
</dbReference>
<evidence type="ECO:0000313" key="5">
    <source>
        <dbReference type="EMBL" id="CAB4805606.1"/>
    </source>
</evidence>